<dbReference type="AlphaFoldDB" id="A0A9Q3PNJ4"/>
<evidence type="ECO:0000313" key="5">
    <source>
        <dbReference type="EMBL" id="MBW0568279.1"/>
    </source>
</evidence>
<proteinExistence type="predicted"/>
<feature type="compositionally biased region" description="Basic and acidic residues" evidence="3">
    <location>
        <begin position="131"/>
        <end position="146"/>
    </location>
</feature>
<name>A0A9Q3PNJ4_9BASI</name>
<keyword evidence="1" id="KW-0507">mRNA processing</keyword>
<feature type="region of interest" description="Disordered" evidence="3">
    <location>
        <begin position="115"/>
        <end position="172"/>
    </location>
</feature>
<feature type="domain" description="CCHC-type" evidence="4">
    <location>
        <begin position="87"/>
        <end position="102"/>
    </location>
</feature>
<keyword evidence="2" id="KW-0479">Metal-binding</keyword>
<dbReference type="InterPro" id="IPR001878">
    <property type="entry name" value="Znf_CCHC"/>
</dbReference>
<sequence length="223" mass="25415">MNIQMSNHKLLTHIPGDLKHVLICRCSHNCTLDEIANTLKDARKRTNIGKYSPYKRSGFTEKQPFSVEFKDNLTERVAEVAKKKKSCHNCGLTDHYSNNCPKAKKKDYAIEKVLEEGSPAKDSESDSMEGAIRKQSDENQDQREEILVEYQEETPPEIQEIQSEEAMPQDTANKKLCKHTKYAQTSLVTPAKGMAYIHETATNMNVCIDNSQHPLIIYSRAHF</sequence>
<accession>A0A9Q3PNJ4</accession>
<dbReference type="GO" id="GO:0003676">
    <property type="term" value="F:nucleic acid binding"/>
    <property type="evidence" value="ECO:0007669"/>
    <property type="project" value="InterPro"/>
</dbReference>
<dbReference type="Gene3D" id="4.10.60.10">
    <property type="entry name" value="Zinc finger, CCHC-type"/>
    <property type="match status" value="1"/>
</dbReference>
<feature type="compositionally biased region" description="Basic and acidic residues" evidence="3">
    <location>
        <begin position="115"/>
        <end position="124"/>
    </location>
</feature>
<protein>
    <recommendedName>
        <fullName evidence="4">CCHC-type domain-containing protein</fullName>
    </recommendedName>
</protein>
<dbReference type="SUPFAM" id="SSF57756">
    <property type="entry name" value="Retrovirus zinc finger-like domains"/>
    <property type="match status" value="1"/>
</dbReference>
<dbReference type="GO" id="GO:0006397">
    <property type="term" value="P:mRNA processing"/>
    <property type="evidence" value="ECO:0007669"/>
    <property type="project" value="UniProtKB-KW"/>
</dbReference>
<dbReference type="InterPro" id="IPR036875">
    <property type="entry name" value="Znf_CCHC_sf"/>
</dbReference>
<dbReference type="SMART" id="SM00343">
    <property type="entry name" value="ZnF_C2HC"/>
    <property type="match status" value="1"/>
</dbReference>
<organism evidence="5 6">
    <name type="scientific">Austropuccinia psidii MF-1</name>
    <dbReference type="NCBI Taxonomy" id="1389203"/>
    <lineage>
        <taxon>Eukaryota</taxon>
        <taxon>Fungi</taxon>
        <taxon>Dikarya</taxon>
        <taxon>Basidiomycota</taxon>
        <taxon>Pucciniomycotina</taxon>
        <taxon>Pucciniomycetes</taxon>
        <taxon>Pucciniales</taxon>
        <taxon>Sphaerophragmiaceae</taxon>
        <taxon>Austropuccinia</taxon>
    </lineage>
</organism>
<dbReference type="GO" id="GO:0008270">
    <property type="term" value="F:zinc ion binding"/>
    <property type="evidence" value="ECO:0007669"/>
    <property type="project" value="UniProtKB-KW"/>
</dbReference>
<comment type="caution">
    <text evidence="5">The sequence shown here is derived from an EMBL/GenBank/DDBJ whole genome shotgun (WGS) entry which is preliminary data.</text>
</comment>
<reference evidence="5" key="1">
    <citation type="submission" date="2021-03" db="EMBL/GenBank/DDBJ databases">
        <title>Draft genome sequence of rust myrtle Austropuccinia psidii MF-1, a brazilian biotype.</title>
        <authorList>
            <person name="Quecine M.C."/>
            <person name="Pachon D.M.R."/>
            <person name="Bonatelli M.L."/>
            <person name="Correr F.H."/>
            <person name="Franceschini L.M."/>
            <person name="Leite T.F."/>
            <person name="Margarido G.R.A."/>
            <person name="Almeida C.A."/>
            <person name="Ferrarezi J.A."/>
            <person name="Labate C.A."/>
        </authorList>
    </citation>
    <scope>NUCLEOTIDE SEQUENCE</scope>
    <source>
        <strain evidence="5">MF-1</strain>
    </source>
</reference>
<dbReference type="Proteomes" id="UP000765509">
    <property type="component" value="Unassembled WGS sequence"/>
</dbReference>
<dbReference type="EMBL" id="AVOT02082334">
    <property type="protein sequence ID" value="MBW0568279.1"/>
    <property type="molecule type" value="Genomic_DNA"/>
</dbReference>
<dbReference type="PROSITE" id="PS50158">
    <property type="entry name" value="ZF_CCHC"/>
    <property type="match status" value="1"/>
</dbReference>
<gene>
    <name evidence="5" type="ORF">O181_107994</name>
</gene>
<evidence type="ECO:0000256" key="2">
    <source>
        <dbReference type="PROSITE-ProRule" id="PRU00047"/>
    </source>
</evidence>
<keyword evidence="6" id="KW-1185">Reference proteome</keyword>
<feature type="compositionally biased region" description="Low complexity" evidence="3">
    <location>
        <begin position="156"/>
        <end position="165"/>
    </location>
</feature>
<evidence type="ECO:0000259" key="4">
    <source>
        <dbReference type="PROSITE" id="PS50158"/>
    </source>
</evidence>
<evidence type="ECO:0000256" key="3">
    <source>
        <dbReference type="SAM" id="MobiDB-lite"/>
    </source>
</evidence>
<keyword evidence="2" id="KW-0863">Zinc-finger</keyword>
<evidence type="ECO:0000313" key="6">
    <source>
        <dbReference type="Proteomes" id="UP000765509"/>
    </source>
</evidence>
<evidence type="ECO:0000256" key="1">
    <source>
        <dbReference type="ARBA" id="ARBA00022664"/>
    </source>
</evidence>
<keyword evidence="2" id="KW-0862">Zinc</keyword>